<dbReference type="PANTHER" id="PTHR12276">
    <property type="entry name" value="EPSIN/ENT-RELATED"/>
    <property type="match status" value="1"/>
</dbReference>
<gene>
    <name evidence="4" type="ORF">LACBIDRAFT_399533</name>
</gene>
<name>B0DSG8_LACBS</name>
<protein>
    <submittedName>
        <fullName evidence="4">Epsin domain-containing protein</fullName>
    </submittedName>
</protein>
<dbReference type="PROSITE" id="PS50942">
    <property type="entry name" value="ENTH"/>
    <property type="match status" value="1"/>
</dbReference>
<evidence type="ECO:0000256" key="1">
    <source>
        <dbReference type="SAM" id="Coils"/>
    </source>
</evidence>
<feature type="region of interest" description="Disordered" evidence="2">
    <location>
        <begin position="360"/>
        <end position="436"/>
    </location>
</feature>
<dbReference type="PANTHER" id="PTHR12276:SF110">
    <property type="entry name" value="EPSIN-1-RELATED"/>
    <property type="match status" value="1"/>
</dbReference>
<dbReference type="CDD" id="cd16991">
    <property type="entry name" value="ENTH_Ent1_Ent2"/>
    <property type="match status" value="1"/>
</dbReference>
<dbReference type="GO" id="GO:0005886">
    <property type="term" value="C:plasma membrane"/>
    <property type="evidence" value="ECO:0007669"/>
    <property type="project" value="TreeGrafter"/>
</dbReference>
<feature type="compositionally biased region" description="Low complexity" evidence="2">
    <location>
        <begin position="412"/>
        <end position="433"/>
    </location>
</feature>
<feature type="region of interest" description="Disordered" evidence="2">
    <location>
        <begin position="221"/>
        <end position="267"/>
    </location>
</feature>
<feature type="domain" description="ENTH" evidence="3">
    <location>
        <begin position="14"/>
        <end position="146"/>
    </location>
</feature>
<dbReference type="AlphaFoldDB" id="B0DSG8"/>
<dbReference type="Proteomes" id="UP000001194">
    <property type="component" value="Unassembled WGS sequence"/>
</dbReference>
<accession>B0DSG8</accession>
<sequence>MQHFGKAALRVTKNYTKGYSDTQSKVRDATSNDPWGPSGTQMNDIAQMTYNQNDFIEIMEMLDKRLNDKGKNWRHVFKSLTVLDYCLHQGSENVVIYFRDNIYIIKTLKEFQYIDEDGKDQGANVRQKAKDITNLLQDEGRLREERRSRASMRDRMIRGGSTGDDEDEDENNARRRSGANGLTGKRPNRDEDELKKAIEESKKSLAQERRDAEERDFQHALKLSEEEEARRKQDVDSSNASSLFDDAQQLPSPASNNPFPFVDPTPYATGLQPQFTAVQPQFTSVQPQFTSFNPYQQQAEQEAAQAEFMRQQQLFLLQQQQAQQQQQQQEEMMRQQQLYQMQQQQQQQQQLQNQSLFAPSQPLTAQPTGFGSNNPFAPSPVPSAFNPSPRPTQQQGPSPSFNLPGTYETHSPSRVSSLSSSPVPTQNQNQNQNRPIQVKTKKELGENEAHLAALFANRDDGQDTFGNIGSLRYGYTDAGRQIVSQRTGASPHNPFAQQQQQQAVNPERPFFDI</sequence>
<dbReference type="OrthoDB" id="4033880at2759"/>
<evidence type="ECO:0000259" key="3">
    <source>
        <dbReference type="PROSITE" id="PS50942"/>
    </source>
</evidence>
<dbReference type="GO" id="GO:0005768">
    <property type="term" value="C:endosome"/>
    <property type="evidence" value="ECO:0007669"/>
    <property type="project" value="TreeGrafter"/>
</dbReference>
<feature type="region of interest" description="Disordered" evidence="2">
    <location>
        <begin position="20"/>
        <end position="43"/>
    </location>
</feature>
<dbReference type="InterPro" id="IPR013809">
    <property type="entry name" value="ENTH"/>
</dbReference>
<dbReference type="GO" id="GO:0005543">
    <property type="term" value="F:phospholipid binding"/>
    <property type="evidence" value="ECO:0007669"/>
    <property type="project" value="TreeGrafter"/>
</dbReference>
<dbReference type="KEGG" id="lbc:LACBIDRAFT_399533"/>
<dbReference type="SUPFAM" id="SSF48464">
    <property type="entry name" value="ENTH/VHS domain"/>
    <property type="match status" value="1"/>
</dbReference>
<dbReference type="Gene3D" id="1.25.40.90">
    <property type="match status" value="1"/>
</dbReference>
<organism evidence="5">
    <name type="scientific">Laccaria bicolor (strain S238N-H82 / ATCC MYA-4686)</name>
    <name type="common">Bicoloured deceiver</name>
    <name type="synonym">Laccaria laccata var. bicolor</name>
    <dbReference type="NCBI Taxonomy" id="486041"/>
    <lineage>
        <taxon>Eukaryota</taxon>
        <taxon>Fungi</taxon>
        <taxon>Dikarya</taxon>
        <taxon>Basidiomycota</taxon>
        <taxon>Agaricomycotina</taxon>
        <taxon>Agaricomycetes</taxon>
        <taxon>Agaricomycetidae</taxon>
        <taxon>Agaricales</taxon>
        <taxon>Agaricineae</taxon>
        <taxon>Hydnangiaceae</taxon>
        <taxon>Laccaria</taxon>
    </lineage>
</organism>
<dbReference type="GO" id="GO:0030276">
    <property type="term" value="F:clathrin binding"/>
    <property type="evidence" value="ECO:0007669"/>
    <property type="project" value="TreeGrafter"/>
</dbReference>
<feature type="coiled-coil region" evidence="1">
    <location>
        <begin position="325"/>
        <end position="354"/>
    </location>
</feature>
<keyword evidence="1" id="KW-0175">Coiled coil</keyword>
<evidence type="ECO:0000256" key="2">
    <source>
        <dbReference type="SAM" id="MobiDB-lite"/>
    </source>
</evidence>
<proteinExistence type="predicted"/>
<feature type="compositionally biased region" description="Polar residues" evidence="2">
    <location>
        <begin position="391"/>
        <end position="403"/>
    </location>
</feature>
<evidence type="ECO:0000313" key="4">
    <source>
        <dbReference type="EMBL" id="EDR02545.1"/>
    </source>
</evidence>
<dbReference type="Pfam" id="PF01417">
    <property type="entry name" value="ENTH"/>
    <property type="match status" value="1"/>
</dbReference>
<dbReference type="InterPro" id="IPR008942">
    <property type="entry name" value="ENTH_VHS"/>
</dbReference>
<dbReference type="STRING" id="486041.B0DSG8"/>
<dbReference type="GO" id="GO:0006897">
    <property type="term" value="P:endocytosis"/>
    <property type="evidence" value="ECO:0007669"/>
    <property type="project" value="TreeGrafter"/>
</dbReference>
<dbReference type="GeneID" id="6082464"/>
<feature type="compositionally biased region" description="Basic and acidic residues" evidence="2">
    <location>
        <begin position="221"/>
        <end position="235"/>
    </location>
</feature>
<dbReference type="HOGENOM" id="CLU_012678_0_0_1"/>
<dbReference type="FunFam" id="1.25.40.90:FF:000006">
    <property type="entry name" value="Clathrin interactor 1"/>
    <property type="match status" value="1"/>
</dbReference>
<feature type="compositionally biased region" description="Basic and acidic residues" evidence="2">
    <location>
        <begin position="144"/>
        <end position="157"/>
    </location>
</feature>
<feature type="compositionally biased region" description="Polar residues" evidence="2">
    <location>
        <begin position="31"/>
        <end position="43"/>
    </location>
</feature>
<feature type="region of interest" description="Disordered" evidence="2">
    <location>
        <begin position="486"/>
        <end position="513"/>
    </location>
</feature>
<evidence type="ECO:0000313" key="5">
    <source>
        <dbReference type="Proteomes" id="UP000001194"/>
    </source>
</evidence>
<reference evidence="4 5" key="1">
    <citation type="journal article" date="2008" name="Nature">
        <title>The genome of Laccaria bicolor provides insights into mycorrhizal symbiosis.</title>
        <authorList>
            <person name="Martin F."/>
            <person name="Aerts A."/>
            <person name="Ahren D."/>
            <person name="Brun A."/>
            <person name="Danchin E.G.J."/>
            <person name="Duchaussoy F."/>
            <person name="Gibon J."/>
            <person name="Kohler A."/>
            <person name="Lindquist E."/>
            <person name="Pereda V."/>
            <person name="Salamov A."/>
            <person name="Shapiro H.J."/>
            <person name="Wuyts J."/>
            <person name="Blaudez D."/>
            <person name="Buee M."/>
            <person name="Brokstein P."/>
            <person name="Canbaeck B."/>
            <person name="Cohen D."/>
            <person name="Courty P.E."/>
            <person name="Coutinho P.M."/>
            <person name="Delaruelle C."/>
            <person name="Detter J.C."/>
            <person name="Deveau A."/>
            <person name="DiFazio S."/>
            <person name="Duplessis S."/>
            <person name="Fraissinet-Tachet L."/>
            <person name="Lucic E."/>
            <person name="Frey-Klett P."/>
            <person name="Fourrey C."/>
            <person name="Feussner I."/>
            <person name="Gay G."/>
            <person name="Grimwood J."/>
            <person name="Hoegger P.J."/>
            <person name="Jain P."/>
            <person name="Kilaru S."/>
            <person name="Labbe J."/>
            <person name="Lin Y.C."/>
            <person name="Legue V."/>
            <person name="Le Tacon F."/>
            <person name="Marmeisse R."/>
            <person name="Melayah D."/>
            <person name="Montanini B."/>
            <person name="Muratet M."/>
            <person name="Nehls U."/>
            <person name="Niculita-Hirzel H."/>
            <person name="Oudot-Le Secq M.P."/>
            <person name="Peter M."/>
            <person name="Quesneville H."/>
            <person name="Rajashekar B."/>
            <person name="Reich M."/>
            <person name="Rouhier N."/>
            <person name="Schmutz J."/>
            <person name="Yin T."/>
            <person name="Chalot M."/>
            <person name="Henrissat B."/>
            <person name="Kuees U."/>
            <person name="Lucas S."/>
            <person name="Van de Peer Y."/>
            <person name="Podila G.K."/>
            <person name="Polle A."/>
            <person name="Pukkila P.J."/>
            <person name="Richardson P.M."/>
            <person name="Rouze P."/>
            <person name="Sanders I.R."/>
            <person name="Stajich J.E."/>
            <person name="Tunlid A."/>
            <person name="Tuskan G."/>
            <person name="Grigoriev I.V."/>
        </authorList>
    </citation>
    <scope>NUCLEOTIDE SEQUENCE [LARGE SCALE GENOMIC DNA]</scope>
    <source>
        <strain evidence="5">S238N-H82 / ATCC MYA-4686</strain>
    </source>
</reference>
<dbReference type="FunCoup" id="B0DSG8">
    <property type="interactions" value="59"/>
</dbReference>
<dbReference type="SMART" id="SM00273">
    <property type="entry name" value="ENTH"/>
    <property type="match status" value="1"/>
</dbReference>
<feature type="compositionally biased region" description="Polar residues" evidence="2">
    <location>
        <begin position="249"/>
        <end position="258"/>
    </location>
</feature>
<keyword evidence="5" id="KW-1185">Reference proteome</keyword>
<dbReference type="GO" id="GO:0007015">
    <property type="term" value="P:actin filament organization"/>
    <property type="evidence" value="ECO:0007669"/>
    <property type="project" value="TreeGrafter"/>
</dbReference>
<dbReference type="InParanoid" id="B0DSG8"/>
<feature type="region of interest" description="Disordered" evidence="2">
    <location>
        <begin position="144"/>
        <end position="194"/>
    </location>
</feature>
<dbReference type="RefSeq" id="XP_001886908.1">
    <property type="nucleotide sequence ID" value="XM_001886873.1"/>
</dbReference>
<dbReference type="GO" id="GO:0030125">
    <property type="term" value="C:clathrin vesicle coat"/>
    <property type="evidence" value="ECO:0007669"/>
    <property type="project" value="TreeGrafter"/>
</dbReference>
<dbReference type="EMBL" id="DS547130">
    <property type="protein sequence ID" value="EDR02545.1"/>
    <property type="molecule type" value="Genomic_DNA"/>
</dbReference>
<feature type="compositionally biased region" description="Polar residues" evidence="2">
    <location>
        <begin position="360"/>
        <end position="376"/>
    </location>
</feature>